<reference evidence="1 2" key="1">
    <citation type="journal article" date="2024" name="Proc. Natl. Acad. Sci. U.S.A.">
        <title>The genetic regulatory architecture and epigenomic basis for age-related changes in rattlesnake venom.</title>
        <authorList>
            <person name="Hogan M.P."/>
            <person name="Holding M.L."/>
            <person name="Nystrom G.S."/>
            <person name="Colston T.J."/>
            <person name="Bartlett D.A."/>
            <person name="Mason A.J."/>
            <person name="Ellsworth S.A."/>
            <person name="Rautsaw R.M."/>
            <person name="Lawrence K.C."/>
            <person name="Strickland J.L."/>
            <person name="He B."/>
            <person name="Fraser P."/>
            <person name="Margres M.J."/>
            <person name="Gilbert D.M."/>
            <person name="Gibbs H.L."/>
            <person name="Parkinson C.L."/>
            <person name="Rokyta D.R."/>
        </authorList>
    </citation>
    <scope>NUCLEOTIDE SEQUENCE [LARGE SCALE GENOMIC DNA]</scope>
    <source>
        <strain evidence="1">DRR0105</strain>
    </source>
</reference>
<organism evidence="1 2">
    <name type="scientific">Crotalus adamanteus</name>
    <name type="common">Eastern diamondback rattlesnake</name>
    <dbReference type="NCBI Taxonomy" id="8729"/>
    <lineage>
        <taxon>Eukaryota</taxon>
        <taxon>Metazoa</taxon>
        <taxon>Chordata</taxon>
        <taxon>Craniata</taxon>
        <taxon>Vertebrata</taxon>
        <taxon>Euteleostomi</taxon>
        <taxon>Lepidosauria</taxon>
        <taxon>Squamata</taxon>
        <taxon>Bifurcata</taxon>
        <taxon>Unidentata</taxon>
        <taxon>Episquamata</taxon>
        <taxon>Toxicofera</taxon>
        <taxon>Serpentes</taxon>
        <taxon>Colubroidea</taxon>
        <taxon>Viperidae</taxon>
        <taxon>Crotalinae</taxon>
        <taxon>Crotalus</taxon>
    </lineage>
</organism>
<dbReference type="EMBL" id="JAOTOJ010000003">
    <property type="protein sequence ID" value="KAK9403604.1"/>
    <property type="molecule type" value="Genomic_DNA"/>
</dbReference>
<sequence>MSLNAKFFVLIITKSGKHKYVPCNPTCKQCAGNSIYPLGSNDPIHYLGLQFNWKVWVIPKHTSTLGSMLQKLSKAPLKPHQWLKGLKTCLVPKFSHEIILGHANHKTLKKLECLGHSAGESSSDYQRILPWVTSIPMIKMKV</sequence>
<evidence type="ECO:0000313" key="1">
    <source>
        <dbReference type="EMBL" id="KAK9403604.1"/>
    </source>
</evidence>
<accession>A0AAW1BN16</accession>
<dbReference type="AlphaFoldDB" id="A0AAW1BN16"/>
<name>A0AAW1BN16_CROAD</name>
<dbReference type="Proteomes" id="UP001474421">
    <property type="component" value="Unassembled WGS sequence"/>
</dbReference>
<proteinExistence type="predicted"/>
<gene>
    <name evidence="1" type="ORF">NXF25_008431</name>
</gene>
<evidence type="ECO:0000313" key="2">
    <source>
        <dbReference type="Proteomes" id="UP001474421"/>
    </source>
</evidence>
<comment type="caution">
    <text evidence="1">The sequence shown here is derived from an EMBL/GenBank/DDBJ whole genome shotgun (WGS) entry which is preliminary data.</text>
</comment>
<keyword evidence="2" id="KW-1185">Reference proteome</keyword>
<protein>
    <submittedName>
        <fullName evidence="1">Uncharacterized protein</fullName>
    </submittedName>
</protein>